<accession>A0A1S1L7V6</accession>
<evidence type="ECO:0000256" key="6">
    <source>
        <dbReference type="SAM" id="MobiDB-lite"/>
    </source>
</evidence>
<evidence type="ECO:0000256" key="5">
    <source>
        <dbReference type="ARBA" id="ARBA00023288"/>
    </source>
</evidence>
<proteinExistence type="predicted"/>
<dbReference type="GO" id="GO:0016020">
    <property type="term" value="C:membrane"/>
    <property type="evidence" value="ECO:0007669"/>
    <property type="project" value="InterPro"/>
</dbReference>
<feature type="compositionally biased region" description="Pro residues" evidence="6">
    <location>
        <begin position="178"/>
        <end position="195"/>
    </location>
</feature>
<keyword evidence="1" id="KW-1003">Cell membrane</keyword>
<sequence>MLRIATLITDRALRRSWRILLAPLVALPVAGCDPTPPAAAPSAMSAVATTSSLPAPAPPNFPRSPATIDATLDGNPLTFGDPVCLGFGQETTIGFSTAPQGNSLTLRLDTATSSVNEIQLGVPGRGTYLWKTWSHLPSPPTVAVHGATYNVSGVVFMNLDPGEPKPIPFTVTATCPAYPSPRQPETPPVPPAPDPKGPRVDATVDGRVFVDGTDAAYCSRESDGSLKVEVKPALGKPGNNLTFQVKDGAVLHGYVGGALFNYTTRVPSNASVIKDGDALRIKADLYRIYQQQAYEEPHAVELTATCPGF</sequence>
<evidence type="ECO:0000256" key="1">
    <source>
        <dbReference type="ARBA" id="ARBA00022475"/>
    </source>
</evidence>
<evidence type="ECO:0000256" key="2">
    <source>
        <dbReference type="ARBA" id="ARBA00022729"/>
    </source>
</evidence>
<keyword evidence="5" id="KW-0449">Lipoprotein</keyword>
<dbReference type="Proteomes" id="UP000179616">
    <property type="component" value="Unassembled WGS sequence"/>
</dbReference>
<protein>
    <submittedName>
        <fullName evidence="7">Uncharacterized protein</fullName>
    </submittedName>
</protein>
<comment type="caution">
    <text evidence="7">The sequence shown here is derived from an EMBL/GenBank/DDBJ whole genome shotgun (WGS) entry which is preliminary data.</text>
</comment>
<keyword evidence="3" id="KW-0472">Membrane</keyword>
<reference evidence="7 8" key="1">
    <citation type="submission" date="2016-10" db="EMBL/GenBank/DDBJ databases">
        <title>Evaluation of Human, Veterinary and Environmental Mycobacterium chelonae Isolates by Core Genome Phylogenomic Analysis, Targeted Gene Comparison, and Anti-microbial Susceptibility Patterns: A Tale of Mistaken Identities.</title>
        <authorList>
            <person name="Fogelson S.B."/>
            <person name="Camus A.C."/>
            <person name="Lorenz W."/>
            <person name="Vasireddy R."/>
            <person name="Vasireddy S."/>
            <person name="Smith T."/>
            <person name="Brown-Elliott B.A."/>
            <person name="Wallace R.J.Jr."/>
            <person name="Hasan N.A."/>
            <person name="Reischl U."/>
            <person name="Sanchez S."/>
        </authorList>
    </citation>
    <scope>NUCLEOTIDE SEQUENCE [LARGE SCALE GENOMIC DNA]</scope>
    <source>
        <strain evidence="7 8">1559</strain>
    </source>
</reference>
<dbReference type="RefSeq" id="WP_070937662.1">
    <property type="nucleotide sequence ID" value="NZ_MLIK01000019.1"/>
</dbReference>
<dbReference type="AlphaFoldDB" id="A0A1S1L7V6"/>
<keyword evidence="4" id="KW-0564">Palmitate</keyword>
<name>A0A1S1L7V6_9MYCO</name>
<dbReference type="GeneID" id="57167315"/>
<feature type="region of interest" description="Disordered" evidence="6">
    <location>
        <begin position="178"/>
        <end position="201"/>
    </location>
</feature>
<evidence type="ECO:0000256" key="3">
    <source>
        <dbReference type="ARBA" id="ARBA00023136"/>
    </source>
</evidence>
<evidence type="ECO:0000313" key="8">
    <source>
        <dbReference type="Proteomes" id="UP000179616"/>
    </source>
</evidence>
<dbReference type="OrthoDB" id="4763944at2"/>
<dbReference type="STRING" id="948102.BKG76_10925"/>
<evidence type="ECO:0000313" key="7">
    <source>
        <dbReference type="EMBL" id="OHU21193.1"/>
    </source>
</evidence>
<keyword evidence="2" id="KW-0732">Signal</keyword>
<gene>
    <name evidence="7" type="ORF">BKG76_10925</name>
</gene>
<dbReference type="EMBL" id="MLIK01000019">
    <property type="protein sequence ID" value="OHU21193.1"/>
    <property type="molecule type" value="Genomic_DNA"/>
</dbReference>
<dbReference type="Pfam" id="PF05481">
    <property type="entry name" value="Myco_19_kDa"/>
    <property type="match status" value="1"/>
</dbReference>
<organism evidence="7 8">
    <name type="scientific">Mycobacteroides franklinii</name>
    <dbReference type="NCBI Taxonomy" id="948102"/>
    <lineage>
        <taxon>Bacteria</taxon>
        <taxon>Bacillati</taxon>
        <taxon>Actinomycetota</taxon>
        <taxon>Actinomycetes</taxon>
        <taxon>Mycobacteriales</taxon>
        <taxon>Mycobacteriaceae</taxon>
        <taxon>Mycobacteroides</taxon>
    </lineage>
</organism>
<dbReference type="InterPro" id="IPR008691">
    <property type="entry name" value="LpqH"/>
</dbReference>
<evidence type="ECO:0000256" key="4">
    <source>
        <dbReference type="ARBA" id="ARBA00023139"/>
    </source>
</evidence>